<feature type="region of interest" description="Disordered" evidence="1">
    <location>
        <begin position="992"/>
        <end position="1059"/>
    </location>
</feature>
<sequence>MPHFDSRAIAVASAAAVTIPTAILLLRLARSRKRQQEPSFDDVPASQWTVHQVAQWLRSLGVSEEAVNNFCKNDVDASVLFLLEEGDYVNKLAPKMRDQLLIRRGLRELQAQATREEHEAKSVSASGEGIYEAEADRVLKFLKKLSAIGSLLTSSEFNNASPDMQRRQRQECLEWMQAFLGEMQKFSPEHQAQLMPFAKKVEALIIHSQGSGATTASAEPSDLETQLKTLHGMVDSFLRVLDSTNMRVISDPQVVLLRERVQSQINDILVVTRHLPPQYGEPLRKKCELVLQKLQGEGSAAEAATAAVEATQAASESQAVLLAPMVKRLRDVFTSLKSSHLMSLEPAERLLCISEMLKDVRKIQQEAATWSDPRATEVINQVSGNIVTVLEQMEALTREEVASVRPGAAEEGDENGSAQTNLQGIVAALQALIQVLYSDDLARAAPAVRQQMLLQLQQSMRRLRQQVAGLPLNQATASVAEMIEKGNAYVNALVESHRGANIDSEENPGNEKEEVNIPREVEVNREMPLHSSEVNPLDMEWQGSVIDGALLELEKLFEYINSTEYNTMPPGKKSEVARQNLARLVDIEKRCAQCEGFDQLKELIEPLKGIVQTALRSEEESAAPGNTPLFLNIFTHLRQMGDLINSDEFNRADINAKKSAARSIIPQLQKIASTLSLLSPQERAAVERLLSPINETLKDIAAKREEDSSGDVAGPQHVVSQMEEVLSILQSEEFRITTEHQRQTIVRRLLQKMTDLKEECTQEGGAATPLLPILHRLTAQLQSFVQTGGPVRATGAQAHGETAADAPNEEDKNDDAQDEEAAEELPVTNGVAGREDIAEERQKLFKAVIDITSELRNSNNNHVILSIEEVQPLLGLLEMVDSVGFITVQERRLRDEFDAQIRRASGESDRADETSHLTLRELIRVFSLLKNRLSTSPPSSITEMAFAMKTVEKVLREAGQQNIPWRRYPQAVNLIGDVLTLIQQIQSTMRENLPAAEGNTPNETAEEPREDFYESEEAVQTGANVASQPEDRKDDTPCDALGGSQDPQAAARDSSQVPYVNRQAEEEVAAETGENDIARLLLEISEQLREPSVPEELLDRYSMLLNLIEGASTDPSIHEAIASIREQIHLQRISNCDTTSEESNSAEENAENEAQEEEEDEEERGMRAESEEAMSEGSPTPTRDTEEVKAAEALKGPSQEEAPAAQSTDMEQAMGKQTGEAASKDNTSGSLLSQLPRDCVPGGARNELLLLPRIEKKFFAEEQHFIEHTTLSDIQNVSKVILHLEKNTAVKGNPSLRDRVKRVKKAFARQLEAFHGSGQQSIAVCSSLQLCCRDTVMSGEDVREFVICTAAEENAFGGTNSNKELVKCLTEGTPVQTTVPGEVVKEWVGRSIAVLFCECDGVMSGTELSELVLLREVLVNRYGFEVVTVTESNATQMRSLLEELVSLGTKRLFLFCLTQYDTTPLPFTVTFQDGSVLPLREALQLSLAIERVVLLHCQPMKLTTVSALNGWGGKFLSVELTEAARDDIQARRCWLFDGLLTPALTELLSLDTKAMLCPEDLATYTVTALSSFKINFGSFTEGEPLSMGFFVPCDAAD</sequence>
<feature type="compositionally biased region" description="Basic and acidic residues" evidence="1">
    <location>
        <begin position="1183"/>
        <end position="1192"/>
    </location>
</feature>
<dbReference type="Gene3D" id="1.10.150.50">
    <property type="entry name" value="Transcription Factor, Ets-1"/>
    <property type="match status" value="1"/>
</dbReference>
<feature type="compositionally biased region" description="Polar residues" evidence="1">
    <location>
        <begin position="1224"/>
        <end position="1233"/>
    </location>
</feature>
<dbReference type="VEuPathDB" id="TriTrypDB:TRSC58_04007"/>
<evidence type="ECO:0000313" key="3">
    <source>
        <dbReference type="EMBL" id="ESL08292.1"/>
    </source>
</evidence>
<evidence type="ECO:0000259" key="2">
    <source>
        <dbReference type="PROSITE" id="PS50105"/>
    </source>
</evidence>
<dbReference type="PROSITE" id="PS50105">
    <property type="entry name" value="SAM_DOMAIN"/>
    <property type="match status" value="1"/>
</dbReference>
<name>A0A061J4Q4_TRYRA</name>
<dbReference type="SMART" id="SM00454">
    <property type="entry name" value="SAM"/>
    <property type="match status" value="1"/>
</dbReference>
<dbReference type="OrthoDB" id="422827at2759"/>
<protein>
    <recommendedName>
        <fullName evidence="2">SAM domain-containing protein</fullName>
    </recommendedName>
</protein>
<dbReference type="InterPro" id="IPR001660">
    <property type="entry name" value="SAM"/>
</dbReference>
<keyword evidence="4" id="KW-1185">Reference proteome</keyword>
<feature type="compositionally biased region" description="Acidic residues" evidence="1">
    <location>
        <begin position="807"/>
        <end position="823"/>
    </location>
</feature>
<gene>
    <name evidence="3" type="ORF">TRSC58_04007</name>
</gene>
<dbReference type="SUPFAM" id="SSF47769">
    <property type="entry name" value="SAM/Pointed domain"/>
    <property type="match status" value="1"/>
</dbReference>
<feature type="compositionally biased region" description="Acidic residues" evidence="1">
    <location>
        <begin position="1144"/>
        <end position="1163"/>
    </location>
</feature>
<accession>A0A061J4Q4</accession>
<evidence type="ECO:0000313" key="4">
    <source>
        <dbReference type="Proteomes" id="UP000031737"/>
    </source>
</evidence>
<feature type="domain" description="SAM" evidence="2">
    <location>
        <begin position="48"/>
        <end position="112"/>
    </location>
</feature>
<organism evidence="3 4">
    <name type="scientific">Trypanosoma rangeli SC58</name>
    <dbReference type="NCBI Taxonomy" id="429131"/>
    <lineage>
        <taxon>Eukaryota</taxon>
        <taxon>Discoba</taxon>
        <taxon>Euglenozoa</taxon>
        <taxon>Kinetoplastea</taxon>
        <taxon>Metakinetoplastina</taxon>
        <taxon>Trypanosomatida</taxon>
        <taxon>Trypanosomatidae</taxon>
        <taxon>Trypanosoma</taxon>
        <taxon>Herpetosoma</taxon>
    </lineage>
</organism>
<evidence type="ECO:0000256" key="1">
    <source>
        <dbReference type="SAM" id="MobiDB-lite"/>
    </source>
</evidence>
<proteinExistence type="predicted"/>
<feature type="region of interest" description="Disordered" evidence="1">
    <location>
        <begin position="791"/>
        <end position="833"/>
    </location>
</feature>
<feature type="region of interest" description="Disordered" evidence="1">
    <location>
        <begin position="1136"/>
        <end position="1238"/>
    </location>
</feature>
<comment type="caution">
    <text evidence="3">The sequence shown here is derived from an EMBL/GenBank/DDBJ whole genome shotgun (WGS) entry which is preliminary data.</text>
</comment>
<dbReference type="InterPro" id="IPR013761">
    <property type="entry name" value="SAM/pointed_sf"/>
</dbReference>
<dbReference type="EMBL" id="AUPL01004007">
    <property type="protein sequence ID" value="ESL08292.1"/>
    <property type="molecule type" value="Genomic_DNA"/>
</dbReference>
<reference evidence="3 4" key="1">
    <citation type="submission" date="2013-07" db="EMBL/GenBank/DDBJ databases">
        <authorList>
            <person name="Stoco P.H."/>
            <person name="Wagner G."/>
            <person name="Gerber A."/>
            <person name="Zaha A."/>
            <person name="Thompson C."/>
            <person name="Bartholomeu D.C."/>
            <person name="Luckemeyer D.D."/>
            <person name="Bahia D."/>
            <person name="Loreto E."/>
            <person name="Prestes E.B."/>
            <person name="Lima F.M."/>
            <person name="Rodrigues-Luiz G."/>
            <person name="Vallejo G.A."/>
            <person name="Filho J.F."/>
            <person name="Monteiro K.M."/>
            <person name="Tyler K.M."/>
            <person name="de Almeida L.G."/>
            <person name="Ortiz M.F."/>
            <person name="Siervo M.A."/>
            <person name="de Moraes M.H."/>
            <person name="Cunha O.L."/>
            <person name="Mendonca-Neto R."/>
            <person name="Silva R."/>
            <person name="Teixeira S.M."/>
            <person name="Murta S.M."/>
            <person name="Sincero T.C."/>
            <person name="Mendes T.A."/>
            <person name="Urmenyi T.P."/>
            <person name="Silva V.G."/>
            <person name="da Rocha W.D."/>
            <person name="Andersson B."/>
            <person name="Romanha A.J."/>
            <person name="Steindel M."/>
            <person name="de Vasconcelos A.T."/>
            <person name="Grisard E.C."/>
        </authorList>
    </citation>
    <scope>NUCLEOTIDE SEQUENCE [LARGE SCALE GENOMIC DNA]</scope>
    <source>
        <strain evidence="3 4">SC58</strain>
    </source>
</reference>
<dbReference type="Proteomes" id="UP000031737">
    <property type="component" value="Unassembled WGS sequence"/>
</dbReference>